<evidence type="ECO:0008006" key="4">
    <source>
        <dbReference type="Google" id="ProtNLM"/>
    </source>
</evidence>
<dbReference type="SUPFAM" id="SSF51905">
    <property type="entry name" value="FAD/NAD(P)-binding domain"/>
    <property type="match status" value="1"/>
</dbReference>
<dbReference type="AlphaFoldDB" id="A0AAD5YHX8"/>
<reference evidence="2" key="1">
    <citation type="submission" date="2022-07" db="EMBL/GenBank/DDBJ databases">
        <title>Genome Sequence of Physisporinus lineatus.</title>
        <authorList>
            <person name="Buettner E."/>
        </authorList>
    </citation>
    <scope>NUCLEOTIDE SEQUENCE</scope>
    <source>
        <strain evidence="2">VT162</strain>
    </source>
</reference>
<name>A0AAD5YHX8_9APHY</name>
<evidence type="ECO:0000313" key="2">
    <source>
        <dbReference type="EMBL" id="KAJ3483000.1"/>
    </source>
</evidence>
<organism evidence="2 3">
    <name type="scientific">Meripilus lineatus</name>
    <dbReference type="NCBI Taxonomy" id="2056292"/>
    <lineage>
        <taxon>Eukaryota</taxon>
        <taxon>Fungi</taxon>
        <taxon>Dikarya</taxon>
        <taxon>Basidiomycota</taxon>
        <taxon>Agaricomycotina</taxon>
        <taxon>Agaricomycetes</taxon>
        <taxon>Polyporales</taxon>
        <taxon>Meripilaceae</taxon>
        <taxon>Meripilus</taxon>
    </lineage>
</organism>
<comment type="caution">
    <text evidence="2">The sequence shown here is derived from an EMBL/GenBank/DDBJ whole genome shotgun (WGS) entry which is preliminary data.</text>
</comment>
<dbReference type="GO" id="GO:0004497">
    <property type="term" value="F:monooxygenase activity"/>
    <property type="evidence" value="ECO:0007669"/>
    <property type="project" value="TreeGrafter"/>
</dbReference>
<dbReference type="PANTHER" id="PTHR43539">
    <property type="entry name" value="FLAVIN-BINDING MONOOXYGENASE-LIKE PROTEIN (AFU_ORTHOLOGUE AFUA_4G09220)"/>
    <property type="match status" value="1"/>
</dbReference>
<gene>
    <name evidence="2" type="ORF">NLI96_g6614</name>
</gene>
<dbReference type="Gene3D" id="3.50.50.60">
    <property type="entry name" value="FAD/NAD(P)-binding domain"/>
    <property type="match status" value="2"/>
</dbReference>
<dbReference type="Gene3D" id="3.10.450.50">
    <property type="match status" value="1"/>
</dbReference>
<accession>A0AAD5YHX8</accession>
<keyword evidence="1" id="KW-0560">Oxidoreductase</keyword>
<dbReference type="PANTHER" id="PTHR43539:SF26">
    <property type="entry name" value="MONOOXYGENASE, PUTATIVE-RELATED"/>
    <property type="match status" value="1"/>
</dbReference>
<dbReference type="InterPro" id="IPR032710">
    <property type="entry name" value="NTF2-like_dom_sf"/>
</dbReference>
<dbReference type="Pfam" id="PF13738">
    <property type="entry name" value="Pyr_redox_3"/>
    <property type="match status" value="1"/>
</dbReference>
<evidence type="ECO:0000313" key="3">
    <source>
        <dbReference type="Proteomes" id="UP001212997"/>
    </source>
</evidence>
<dbReference type="InterPro" id="IPR036188">
    <property type="entry name" value="FAD/NAD-bd_sf"/>
</dbReference>
<evidence type="ECO:0000256" key="1">
    <source>
        <dbReference type="ARBA" id="ARBA00023002"/>
    </source>
</evidence>
<dbReference type="Proteomes" id="UP001212997">
    <property type="component" value="Unassembled WGS sequence"/>
</dbReference>
<keyword evidence="3" id="KW-1185">Reference proteome</keyword>
<dbReference type="InterPro" id="IPR050982">
    <property type="entry name" value="Auxin_biosynth/cation_transpt"/>
</dbReference>
<dbReference type="EMBL" id="JANAWD010000247">
    <property type="protein sequence ID" value="KAJ3483000.1"/>
    <property type="molecule type" value="Genomic_DNA"/>
</dbReference>
<proteinExistence type="predicted"/>
<dbReference type="SUPFAM" id="SSF54427">
    <property type="entry name" value="NTF2-like"/>
    <property type="match status" value="1"/>
</dbReference>
<dbReference type="PRINTS" id="PR00411">
    <property type="entry name" value="PNDRDTASEI"/>
</dbReference>
<protein>
    <recommendedName>
        <fullName evidence="4">FAD/NAD(P)-binding domain-containing protein</fullName>
    </recommendedName>
</protein>
<dbReference type="GO" id="GO:0050660">
    <property type="term" value="F:flavin adenine dinucleotide binding"/>
    <property type="evidence" value="ECO:0007669"/>
    <property type="project" value="TreeGrafter"/>
</dbReference>
<sequence length="604" mass="67788">MAVTHTLPTLDRLQATIPDDLDAKKVASAWLESFSQFVSANDIDGILSILHSDAWWRDLFILTWDLRTFQGLPKIKQFLQDRLAESKFSNLKLTEAKLDRPYPDLAWISLEFDFTTAVAQGKSIVRLVPTPDGQWKGYLVWTNLESLTDYPEKVGPLRNFAPNHGKWLDQRRREKEFADSEPDVLIIGGGQSGLDLAARLKHLNVSNLIIEKQQRVGDQWRNRYAALCLHDPVWFDHMPYIPFPDSWPVYTPAQKLADWLEFYAEALELNVWTSSVATHAEKDAQSGKWLVTVQRGDGSERVFRVDHLVFALGLGGGAPNIPDIPGKEEFQGQVLHSTSHSSAKDHLGKKVVIIGACTSAHDIAADYAEHGVDVTIFQRSSTYIMSTKEGMPRQMSPLYWEGGPVTEVADRFSNSIPILFSKLLSQRVAAGIHEADKELLEGLRKVGYKTNYGEDGSGFVFLALKRAGGYYLDVGACQMIIDGKIKIKNDSQIERFTKTGLKFQNGSELDADVVLLATGFTDAREPIRQLVGEELGAKLPPIWGLNEEGELNGTWRELNVPNLWYMMGNLAWCRFFSKHVALQIKAKQEGVFGTRYSPLTPLKN</sequence>